<name>A0ACB6Q9D9_9PLEO</name>
<evidence type="ECO:0000313" key="2">
    <source>
        <dbReference type="Proteomes" id="UP000799755"/>
    </source>
</evidence>
<comment type="caution">
    <text evidence="1">The sequence shown here is derived from an EMBL/GenBank/DDBJ whole genome shotgun (WGS) entry which is preliminary data.</text>
</comment>
<proteinExistence type="predicted"/>
<reference evidence="1" key="1">
    <citation type="journal article" date="2020" name="Stud. Mycol.">
        <title>101 Dothideomycetes genomes: a test case for predicting lifestyles and emergence of pathogens.</title>
        <authorList>
            <person name="Haridas S."/>
            <person name="Albert R."/>
            <person name="Binder M."/>
            <person name="Bloem J."/>
            <person name="Labutti K."/>
            <person name="Salamov A."/>
            <person name="Andreopoulos B."/>
            <person name="Baker S."/>
            <person name="Barry K."/>
            <person name="Bills G."/>
            <person name="Bluhm B."/>
            <person name="Cannon C."/>
            <person name="Castanera R."/>
            <person name="Culley D."/>
            <person name="Daum C."/>
            <person name="Ezra D."/>
            <person name="Gonzalez J."/>
            <person name="Henrissat B."/>
            <person name="Kuo A."/>
            <person name="Liang C."/>
            <person name="Lipzen A."/>
            <person name="Lutzoni F."/>
            <person name="Magnuson J."/>
            <person name="Mondo S."/>
            <person name="Nolan M."/>
            <person name="Ohm R."/>
            <person name="Pangilinan J."/>
            <person name="Park H.-J."/>
            <person name="Ramirez L."/>
            <person name="Alfaro M."/>
            <person name="Sun H."/>
            <person name="Tritt A."/>
            <person name="Yoshinaga Y."/>
            <person name="Zwiers L.-H."/>
            <person name="Turgeon B."/>
            <person name="Goodwin S."/>
            <person name="Spatafora J."/>
            <person name="Crous P."/>
            <person name="Grigoriev I."/>
        </authorList>
    </citation>
    <scope>NUCLEOTIDE SEQUENCE</scope>
    <source>
        <strain evidence="1">ATCC 200398</strain>
    </source>
</reference>
<organism evidence="1 2">
    <name type="scientific">Lindgomyces ingoldianus</name>
    <dbReference type="NCBI Taxonomy" id="673940"/>
    <lineage>
        <taxon>Eukaryota</taxon>
        <taxon>Fungi</taxon>
        <taxon>Dikarya</taxon>
        <taxon>Ascomycota</taxon>
        <taxon>Pezizomycotina</taxon>
        <taxon>Dothideomycetes</taxon>
        <taxon>Pleosporomycetidae</taxon>
        <taxon>Pleosporales</taxon>
        <taxon>Lindgomycetaceae</taxon>
        <taxon>Lindgomyces</taxon>
    </lineage>
</organism>
<dbReference type="Proteomes" id="UP000799755">
    <property type="component" value="Unassembled WGS sequence"/>
</dbReference>
<protein>
    <submittedName>
        <fullName evidence="1">Uncharacterized protein</fullName>
    </submittedName>
</protein>
<keyword evidence="2" id="KW-1185">Reference proteome</keyword>
<evidence type="ECO:0000313" key="1">
    <source>
        <dbReference type="EMBL" id="KAF2462771.1"/>
    </source>
</evidence>
<gene>
    <name evidence="1" type="ORF">BDR25DRAFT_308152</name>
</gene>
<sequence length="642" mass="71097">MPPWVAFVQRSTCLLSRRGISRSTSFISYRNTPIRAPPPCSNLRIRFASTQVSPTAINAGPSIPPRKKELYNALSELSDAAETYVNISRLQLALRGLSVEDPVVRVAVLSLSDQRCAQKLVRLLLADPLSAEGLWEKLLEASEDEVGRAVLLRYGDETDAHPPNPLFKILSIPSRTLQAYNLEVLVSTLNADLSGSGTPCASEEPGDAIIVPKLQASLVRSSPSPYPVHKTLVLGEGIDSAVAYGRYANDSLCDMKGIVKLAIDAPASLDETSLNEENTCSLVNLTTGTKALASFRESIANSRIYEKGWHSSGMPNLSHWLIQGLHPSGSQLKPAIKQFIESVTDDIEANIMREAAHHREKAAIATTPRQEAASILKHLDSWAETAHTELRDQLDEAFEARNWHKISWWKLLWRVDDVGMITSEILERRWLVDAEKNCIYLAGRINQAGFPENIQSLQPTSPLPQAGANEQFLQNNPSSSTPIPLDQETPLTKISTERRSSQPWRSQISVSRTSLLQETVPHLQALAQRLVLTTLSTTSLSTALSALFYVSIPSFSVFEASAIAALGFVYSLRRMQKLWERARGLWQAEVREEGRKTLKVVEEGVRVIVEGYERPIVEDVGVERRRRAREVVGKVREALGKV</sequence>
<feature type="non-terminal residue" evidence="1">
    <location>
        <position position="1"/>
    </location>
</feature>
<accession>A0ACB6Q9D9</accession>
<dbReference type="EMBL" id="MU003563">
    <property type="protein sequence ID" value="KAF2462771.1"/>
    <property type="molecule type" value="Genomic_DNA"/>
</dbReference>